<dbReference type="STRING" id="1684307.A0A316U155"/>
<evidence type="ECO:0000313" key="5">
    <source>
        <dbReference type="EMBL" id="PWN19132.1"/>
    </source>
</evidence>
<dbReference type="PANTHER" id="PTHR48104:SF30">
    <property type="entry name" value="METACASPASE-1"/>
    <property type="match status" value="1"/>
</dbReference>
<dbReference type="Gene3D" id="3.40.50.12660">
    <property type="match status" value="1"/>
</dbReference>
<accession>A0A316U155</accession>
<organism evidence="5 6">
    <name type="scientific">Pseudomicrostroma glucosiphilum</name>
    <dbReference type="NCBI Taxonomy" id="1684307"/>
    <lineage>
        <taxon>Eukaryota</taxon>
        <taxon>Fungi</taxon>
        <taxon>Dikarya</taxon>
        <taxon>Basidiomycota</taxon>
        <taxon>Ustilaginomycotina</taxon>
        <taxon>Exobasidiomycetes</taxon>
        <taxon>Microstromatales</taxon>
        <taxon>Microstromatales incertae sedis</taxon>
        <taxon>Pseudomicrostroma</taxon>
    </lineage>
</organism>
<keyword evidence="3" id="KW-0378">Hydrolase</keyword>
<dbReference type="InterPro" id="IPR029030">
    <property type="entry name" value="Caspase-like_dom_sf"/>
</dbReference>
<dbReference type="GO" id="GO:0006915">
    <property type="term" value="P:apoptotic process"/>
    <property type="evidence" value="ECO:0007669"/>
    <property type="project" value="UniProtKB-KW"/>
</dbReference>
<keyword evidence="3" id="KW-0788">Thiol protease</keyword>
<dbReference type="GeneID" id="37017027"/>
<dbReference type="GO" id="GO:0004197">
    <property type="term" value="F:cysteine-type endopeptidase activity"/>
    <property type="evidence" value="ECO:0007669"/>
    <property type="project" value="InterPro"/>
</dbReference>
<proteinExistence type="inferred from homology"/>
<keyword evidence="6" id="KW-1185">Reference proteome</keyword>
<dbReference type="Proteomes" id="UP000245942">
    <property type="component" value="Unassembled WGS sequence"/>
</dbReference>
<evidence type="ECO:0000256" key="3">
    <source>
        <dbReference type="ARBA" id="ARBA00022807"/>
    </source>
</evidence>
<dbReference type="GO" id="GO:0005737">
    <property type="term" value="C:cytoplasm"/>
    <property type="evidence" value="ECO:0007669"/>
    <property type="project" value="TreeGrafter"/>
</dbReference>
<reference evidence="5 6" key="1">
    <citation type="journal article" date="2018" name="Mol. Biol. Evol.">
        <title>Broad Genomic Sampling Reveals a Smut Pathogenic Ancestry of the Fungal Clade Ustilaginomycotina.</title>
        <authorList>
            <person name="Kijpornyongpan T."/>
            <person name="Mondo S.J."/>
            <person name="Barry K."/>
            <person name="Sandor L."/>
            <person name="Lee J."/>
            <person name="Lipzen A."/>
            <person name="Pangilinan J."/>
            <person name="LaButti K."/>
            <person name="Hainaut M."/>
            <person name="Henrissat B."/>
            <person name="Grigoriev I.V."/>
            <person name="Spatafora J.W."/>
            <person name="Aime M.C."/>
        </authorList>
    </citation>
    <scope>NUCLEOTIDE SEQUENCE [LARGE SCALE GENOMIC DNA]</scope>
    <source>
        <strain evidence="5 6">MCA 4718</strain>
    </source>
</reference>
<protein>
    <submittedName>
        <fullName evidence="5">Peptidase C14</fullName>
    </submittedName>
</protein>
<dbReference type="PANTHER" id="PTHR48104">
    <property type="entry name" value="METACASPASE-4"/>
    <property type="match status" value="1"/>
</dbReference>
<evidence type="ECO:0000256" key="1">
    <source>
        <dbReference type="ARBA" id="ARBA00009005"/>
    </source>
</evidence>
<evidence type="ECO:0000313" key="6">
    <source>
        <dbReference type="Proteomes" id="UP000245942"/>
    </source>
</evidence>
<dbReference type="InterPro" id="IPR050452">
    <property type="entry name" value="Metacaspase"/>
</dbReference>
<gene>
    <name evidence="5" type="ORF">BCV69DRAFT_45357</name>
</gene>
<keyword evidence="2" id="KW-0053">Apoptosis</keyword>
<dbReference type="AlphaFoldDB" id="A0A316U155"/>
<dbReference type="OrthoDB" id="3223806at2759"/>
<dbReference type="Pfam" id="PF00656">
    <property type="entry name" value="Peptidase_C14"/>
    <property type="match status" value="1"/>
</dbReference>
<evidence type="ECO:0000259" key="4">
    <source>
        <dbReference type="Pfam" id="PF00656"/>
    </source>
</evidence>
<name>A0A316U155_9BASI</name>
<feature type="domain" description="Peptidase C14 caspase" evidence="4">
    <location>
        <begin position="26"/>
        <end position="312"/>
    </location>
</feature>
<dbReference type="GO" id="GO:0006508">
    <property type="term" value="P:proteolysis"/>
    <property type="evidence" value="ECO:0007669"/>
    <property type="project" value="InterPro"/>
</dbReference>
<comment type="similarity">
    <text evidence="1">Belongs to the peptidase C14B family.</text>
</comment>
<dbReference type="SUPFAM" id="SSF52129">
    <property type="entry name" value="Caspase-like"/>
    <property type="match status" value="1"/>
</dbReference>
<sequence length="321" mass="34717">MPVHSRPQGVQSANGQQFQYSQMNGKRKALLIGINYVGSKAALRGCWNDVDNIKRFIMSRGYKEEDMVVLTDASRDPRSIPTRQNITAAMHWLVRGAQPGDALFFEYSGHGGQAKATQGDEADGMNETILPVDYASAGQMEDDELHSIMVRPLPMGCRLTAIFDSCHSGTVLDLPYVYSTSGKIKEPNVVAEVGKGLMGAAMNYARGDVGGMLKGLMGTFTEAKNSESAEDITKRTKSSPADVVMFSGCKDSQTSADAVEAGKATGAMSWAFITVMQQVGNSQISYVQLLNACRDELAAKYSQKPQMSSSHPIDLNMAFSI</sequence>
<evidence type="ECO:0000256" key="2">
    <source>
        <dbReference type="ARBA" id="ARBA00022703"/>
    </source>
</evidence>
<dbReference type="EMBL" id="KZ819332">
    <property type="protein sequence ID" value="PWN19132.1"/>
    <property type="molecule type" value="Genomic_DNA"/>
</dbReference>
<dbReference type="InterPro" id="IPR011600">
    <property type="entry name" value="Pept_C14_caspase"/>
</dbReference>
<keyword evidence="3" id="KW-0645">Protease</keyword>
<dbReference type="RefSeq" id="XP_025346292.1">
    <property type="nucleotide sequence ID" value="XM_025495293.1"/>
</dbReference>